<comment type="caution">
    <text evidence="1">The sequence shown here is derived from an EMBL/GenBank/DDBJ whole genome shotgun (WGS) entry which is preliminary data.</text>
</comment>
<feature type="non-terminal residue" evidence="1">
    <location>
        <position position="242"/>
    </location>
</feature>
<accession>A0AAD4PM43</accession>
<keyword evidence="2" id="KW-1185">Reference proteome</keyword>
<evidence type="ECO:0000313" key="1">
    <source>
        <dbReference type="EMBL" id="KAH8377265.1"/>
    </source>
</evidence>
<organism evidence="1 2">
    <name type="scientific">Drosophila rubida</name>
    <dbReference type="NCBI Taxonomy" id="30044"/>
    <lineage>
        <taxon>Eukaryota</taxon>
        <taxon>Metazoa</taxon>
        <taxon>Ecdysozoa</taxon>
        <taxon>Arthropoda</taxon>
        <taxon>Hexapoda</taxon>
        <taxon>Insecta</taxon>
        <taxon>Pterygota</taxon>
        <taxon>Neoptera</taxon>
        <taxon>Endopterygota</taxon>
        <taxon>Diptera</taxon>
        <taxon>Brachycera</taxon>
        <taxon>Muscomorpha</taxon>
        <taxon>Ephydroidea</taxon>
        <taxon>Drosophilidae</taxon>
        <taxon>Drosophila</taxon>
    </lineage>
</organism>
<feature type="non-terminal residue" evidence="1">
    <location>
        <position position="1"/>
    </location>
</feature>
<name>A0AAD4PM43_9MUSC</name>
<proteinExistence type="predicted"/>
<sequence>APNFQGYLENFRLIINGIVDKNFTGFRSAFQWSVGPTLKDGGISDIMLFTIYPLDNSTTLFGEFGIYSNGSQLGVYLTMNWPSTFPSFSCSNNFSSSNTSVTCFNANYTLVSNAIYFLDVEIANDTINGYISEPQDDPTAIGNSSLPRNLIAEVKWSSGLKSIIPQAYSVSNNHGSCSNTSEITTFNYAPESYNNLERITNTYNSMYTVLNYMCAPENTIAITDWKEKIGIYISKPSIPTEN</sequence>
<dbReference type="Proteomes" id="UP001200034">
    <property type="component" value="Unassembled WGS sequence"/>
</dbReference>
<gene>
    <name evidence="1" type="ORF">KR093_004570</name>
</gene>
<evidence type="ECO:0000313" key="2">
    <source>
        <dbReference type="Proteomes" id="UP001200034"/>
    </source>
</evidence>
<dbReference type="EMBL" id="JAJJHW010001127">
    <property type="protein sequence ID" value="KAH8377265.1"/>
    <property type="molecule type" value="Genomic_DNA"/>
</dbReference>
<protein>
    <submittedName>
        <fullName evidence="1">Uncharacterized protein</fullName>
    </submittedName>
</protein>
<dbReference type="AlphaFoldDB" id="A0AAD4PM43"/>
<reference evidence="1" key="1">
    <citation type="journal article" date="2021" name="Mol. Ecol. Resour.">
        <title>Phylogenomic analyses of the genus Drosophila reveals genomic signals of climate adaptation.</title>
        <authorList>
            <person name="Li F."/>
            <person name="Rane R.V."/>
            <person name="Luria V."/>
            <person name="Xiong Z."/>
            <person name="Chen J."/>
            <person name="Li Z."/>
            <person name="Catullo R.A."/>
            <person name="Griffin P.C."/>
            <person name="Schiffer M."/>
            <person name="Pearce S."/>
            <person name="Lee S.F."/>
            <person name="McElroy K."/>
            <person name="Stocker A."/>
            <person name="Shirriffs J."/>
            <person name="Cockerell F."/>
            <person name="Coppin C."/>
            <person name="Sgro C.M."/>
            <person name="Karger A."/>
            <person name="Cain J.W."/>
            <person name="Weber J.A."/>
            <person name="Santpere G."/>
            <person name="Kirschner M.W."/>
            <person name="Hoffmann A.A."/>
            <person name="Oakeshott J.G."/>
            <person name="Zhang G."/>
        </authorList>
    </citation>
    <scope>NUCLEOTIDE SEQUENCE</scope>
    <source>
        <strain evidence="1">BGI-SZ-2011g</strain>
    </source>
</reference>